<comment type="caution">
    <text evidence="11">The sequence shown here is derived from an EMBL/GenBank/DDBJ whole genome shotgun (WGS) entry which is preliminary data.</text>
</comment>
<evidence type="ECO:0000256" key="2">
    <source>
        <dbReference type="ARBA" id="ARBA00005699"/>
    </source>
</evidence>
<evidence type="ECO:0000256" key="9">
    <source>
        <dbReference type="ARBA" id="ARBA00023310"/>
    </source>
</evidence>
<dbReference type="GO" id="GO:0045259">
    <property type="term" value="C:proton-transporting ATP synthase complex"/>
    <property type="evidence" value="ECO:0007669"/>
    <property type="project" value="UniProtKB-UniRule"/>
</dbReference>
<dbReference type="STRING" id="195883.A0A482WR07"/>
<evidence type="ECO:0000313" key="12">
    <source>
        <dbReference type="Proteomes" id="UP000291343"/>
    </source>
</evidence>
<dbReference type="InParanoid" id="A0A482WR07"/>
<proteinExistence type="inferred from homology"/>
<dbReference type="PIRSF" id="PIRSF017835">
    <property type="entry name" value="ATP-synth_g_mitoch_animal"/>
    <property type="match status" value="1"/>
</dbReference>
<evidence type="ECO:0000256" key="8">
    <source>
        <dbReference type="ARBA" id="ARBA00023136"/>
    </source>
</evidence>
<dbReference type="OrthoDB" id="437at2759"/>
<evidence type="ECO:0000256" key="4">
    <source>
        <dbReference type="ARBA" id="ARBA00022547"/>
    </source>
</evidence>
<keyword evidence="9 10" id="KW-0066">ATP synthesis</keyword>
<keyword evidence="4 10" id="KW-0138">CF(0)</keyword>
<evidence type="ECO:0000256" key="6">
    <source>
        <dbReference type="ARBA" id="ARBA00023065"/>
    </source>
</evidence>
<dbReference type="InterPro" id="IPR016702">
    <property type="entry name" value="ATP5MG_metazoa"/>
</dbReference>
<comment type="similarity">
    <text evidence="2 10">Belongs to the ATPase g subunit family.</text>
</comment>
<sequence>MATILKGFVNAAKPNLATFLRYAKAELTPPSPRDMGRISEGFSDIVNGARCGRWKELTVKEAWLNTLVATEVGLWFFVGEVIGRGHFMGYKFPRD</sequence>
<dbReference type="GO" id="GO:0015986">
    <property type="term" value="P:proton motive force-driven ATP synthesis"/>
    <property type="evidence" value="ECO:0007669"/>
    <property type="project" value="UniProtKB-UniRule"/>
</dbReference>
<protein>
    <recommendedName>
        <fullName evidence="10">ATP synthase subunit g</fullName>
        <shortName evidence="10">ATPase subunit g</shortName>
    </recommendedName>
</protein>
<keyword evidence="8 10" id="KW-0472">Membrane</keyword>
<reference evidence="11 12" key="1">
    <citation type="journal article" date="2017" name="Gigascience">
        <title>Genome sequence of the small brown planthopper, Laodelphax striatellus.</title>
        <authorList>
            <person name="Zhu J."/>
            <person name="Jiang F."/>
            <person name="Wang X."/>
            <person name="Yang P."/>
            <person name="Bao Y."/>
            <person name="Zhao W."/>
            <person name="Wang W."/>
            <person name="Lu H."/>
            <person name="Wang Q."/>
            <person name="Cui N."/>
            <person name="Li J."/>
            <person name="Chen X."/>
            <person name="Luo L."/>
            <person name="Yu J."/>
            <person name="Kang L."/>
            <person name="Cui F."/>
        </authorList>
    </citation>
    <scope>NUCLEOTIDE SEQUENCE [LARGE SCALE GENOMIC DNA]</scope>
    <source>
        <strain evidence="11">Lst14</strain>
    </source>
</reference>
<organism evidence="11 12">
    <name type="scientific">Laodelphax striatellus</name>
    <name type="common">Small brown planthopper</name>
    <name type="synonym">Delphax striatella</name>
    <dbReference type="NCBI Taxonomy" id="195883"/>
    <lineage>
        <taxon>Eukaryota</taxon>
        <taxon>Metazoa</taxon>
        <taxon>Ecdysozoa</taxon>
        <taxon>Arthropoda</taxon>
        <taxon>Hexapoda</taxon>
        <taxon>Insecta</taxon>
        <taxon>Pterygota</taxon>
        <taxon>Neoptera</taxon>
        <taxon>Paraneoptera</taxon>
        <taxon>Hemiptera</taxon>
        <taxon>Auchenorrhyncha</taxon>
        <taxon>Fulgoroidea</taxon>
        <taxon>Delphacidae</taxon>
        <taxon>Criomorphinae</taxon>
        <taxon>Laodelphax</taxon>
    </lineage>
</organism>
<keyword evidence="6 10" id="KW-0406">Ion transport</keyword>
<evidence type="ECO:0000256" key="5">
    <source>
        <dbReference type="ARBA" id="ARBA00022781"/>
    </source>
</evidence>
<evidence type="ECO:0000313" key="11">
    <source>
        <dbReference type="EMBL" id="RZF36049.1"/>
    </source>
</evidence>
<keyword evidence="3 10" id="KW-0813">Transport</keyword>
<accession>A0A482WR07</accession>
<evidence type="ECO:0000256" key="10">
    <source>
        <dbReference type="PIRNR" id="PIRNR017835"/>
    </source>
</evidence>
<name>A0A482WR07_LAOST</name>
<keyword evidence="5 10" id="KW-0375">Hydrogen ion transport</keyword>
<dbReference type="EMBL" id="QKKF02027168">
    <property type="protein sequence ID" value="RZF36049.1"/>
    <property type="molecule type" value="Genomic_DNA"/>
</dbReference>
<evidence type="ECO:0000256" key="3">
    <source>
        <dbReference type="ARBA" id="ARBA00022448"/>
    </source>
</evidence>
<evidence type="ECO:0000256" key="1">
    <source>
        <dbReference type="ARBA" id="ARBA00004325"/>
    </source>
</evidence>
<keyword evidence="7 10" id="KW-0496">Mitochondrion</keyword>
<dbReference type="SMR" id="A0A482WR07"/>
<evidence type="ECO:0000256" key="7">
    <source>
        <dbReference type="ARBA" id="ARBA00023128"/>
    </source>
</evidence>
<dbReference type="GO" id="GO:0015078">
    <property type="term" value="F:proton transmembrane transporter activity"/>
    <property type="evidence" value="ECO:0007669"/>
    <property type="project" value="UniProtKB-UniRule"/>
</dbReference>
<dbReference type="Proteomes" id="UP000291343">
    <property type="component" value="Unassembled WGS sequence"/>
</dbReference>
<gene>
    <name evidence="11" type="ORF">LSTR_LSTR005865</name>
</gene>
<dbReference type="FunCoup" id="A0A482WR07">
    <property type="interactions" value="353"/>
</dbReference>
<dbReference type="AlphaFoldDB" id="A0A482WR07"/>
<dbReference type="InterPro" id="IPR006808">
    <property type="entry name" value="ATP_synth_F0_gsu_mt"/>
</dbReference>
<comment type="subcellular location">
    <subcellularLocation>
        <location evidence="1">Mitochondrion membrane</location>
    </subcellularLocation>
</comment>
<dbReference type="Pfam" id="PF04718">
    <property type="entry name" value="ATP-synt_G"/>
    <property type="match status" value="1"/>
</dbReference>
<dbReference type="GO" id="GO:0031966">
    <property type="term" value="C:mitochondrial membrane"/>
    <property type="evidence" value="ECO:0007669"/>
    <property type="project" value="UniProtKB-SubCell"/>
</dbReference>
<keyword evidence="12" id="KW-1185">Reference proteome</keyword>
<dbReference type="PANTHER" id="PTHR12386">
    <property type="entry name" value="ATP SYNTHASE SUBUNIT"/>
    <property type="match status" value="1"/>
</dbReference>